<dbReference type="Proteomes" id="UP000095286">
    <property type="component" value="Unplaced"/>
</dbReference>
<proteinExistence type="predicted"/>
<sequence>MGFFEIVQNHSIVGETVVAHTSYIPNSIFYLILYFLALPPTIILAYLSLKPGLITSRVRFPTLGMTLANLYGVTGFIIVISVYLTAVTQNIKISFFFASFLRTILYNTTYVCYFLFPVLAIDQWLMVCHNYTLTPRGLTYVISICFTIPMLVGIYDLFLQNTILHDYMFMYIRMSPYSNIFFFFVLSPSFFIFSFICNLFVLSSIVQRQSKTARKQIGRTLNPRQLQQQKSIVFIYMLQAFLPLLLAAPYYIANVCFMVGVEIELYWFVIGEAIIGMHPLTNALTTLLLLKPYRQALRNMFRGKTINQRRYDSIRQHDDRIEGKETDHDILEHKDSTKESKDSRDSRDSINSRASKDTKDYIELPQFKPRDPKYAKFFNRNEKGPVDTCSPTFSSPYLSYRNGFYTPNPQNNAFSSTIKCFYACQEDLNYHSRLISTYRQITKPTKPKCDVFRIKCQNNFGHVVWGDVNYNAYKQKPNKVKKMSHLNPKYHHVHNGTKYSVHMIYIDSVGSYTFDRTMVKTSALLANTFKAFNFYNHHKTGENTLPNQEAILMNLRSDPVVDLQNGRPTIPRSKIPHFCKTKKDKVPFIPEYFKQNGYKTIHSQDYWYTSIAQEPYSCYQFPSFDHDIHTFARLSPDDPFLAEVWRKKCLESYKVQLAYLQQIMSRYNNKNLFSFNFLTYLQHDSINGLYHSDAVMAKFFKKNKHHFDNSFVFISSDHGVRYGKYREATEIAGFEDVNPFLRVIVPKELQANKQFMDLMNENSKKATSQFDVFASLIDILTEGQKSQFTDFRTVDFSNVMNYTVNGQSIFRKIPERDEYDMRIPLNYRFYKHVGTNLNNSLYPEIRKKIFNVIINKINGFLAHSGLLKNCARIKVDPNAKLSTIKYMKINNELYFNFKVKVTPGTGIYIGTITSKFEIMEDKIRRVTSYAIEAETCEKANHYRAYCMCKSLLSG</sequence>
<evidence type="ECO:0000313" key="2">
    <source>
        <dbReference type="WBParaSite" id="RSKR_0000847400.1"/>
    </source>
</evidence>
<accession>A0AC35U6W8</accession>
<name>A0AC35U6W8_9BILA</name>
<dbReference type="WBParaSite" id="RSKR_0000847400.1">
    <property type="protein sequence ID" value="RSKR_0000847400.1"/>
    <property type="gene ID" value="RSKR_0000847400"/>
</dbReference>
<organism evidence="1 2">
    <name type="scientific">Rhabditophanes sp. KR3021</name>
    <dbReference type="NCBI Taxonomy" id="114890"/>
    <lineage>
        <taxon>Eukaryota</taxon>
        <taxon>Metazoa</taxon>
        <taxon>Ecdysozoa</taxon>
        <taxon>Nematoda</taxon>
        <taxon>Chromadorea</taxon>
        <taxon>Rhabditida</taxon>
        <taxon>Tylenchina</taxon>
        <taxon>Panagrolaimomorpha</taxon>
        <taxon>Strongyloidoidea</taxon>
        <taxon>Alloionematidae</taxon>
        <taxon>Rhabditophanes</taxon>
    </lineage>
</organism>
<reference evidence="2" key="1">
    <citation type="submission" date="2016-11" db="UniProtKB">
        <authorList>
            <consortium name="WormBaseParasite"/>
        </authorList>
    </citation>
    <scope>IDENTIFICATION</scope>
    <source>
        <strain evidence="2">KR3021</strain>
    </source>
</reference>
<protein>
    <submittedName>
        <fullName evidence="2">G_PROTEIN_RECEP_F1_2 domain-containing protein</fullName>
    </submittedName>
</protein>
<evidence type="ECO:0000313" key="1">
    <source>
        <dbReference type="Proteomes" id="UP000095286"/>
    </source>
</evidence>